<feature type="domain" description="GP-PDE" evidence="1">
    <location>
        <begin position="1"/>
        <end position="237"/>
    </location>
</feature>
<evidence type="ECO:0000259" key="1">
    <source>
        <dbReference type="PROSITE" id="PS51704"/>
    </source>
</evidence>
<dbReference type="Gene3D" id="3.20.20.190">
    <property type="entry name" value="Phosphatidylinositol (PI) phosphodiesterase"/>
    <property type="match status" value="1"/>
</dbReference>
<dbReference type="AlphaFoldDB" id="A0A7Z7PQP4"/>
<keyword evidence="3" id="KW-1185">Reference proteome</keyword>
<evidence type="ECO:0000313" key="3">
    <source>
        <dbReference type="Proteomes" id="UP000250796"/>
    </source>
</evidence>
<dbReference type="InterPro" id="IPR017946">
    <property type="entry name" value="PLC-like_Pdiesterase_TIM-brl"/>
</dbReference>
<dbReference type="GO" id="GO:0006629">
    <property type="term" value="P:lipid metabolic process"/>
    <property type="evidence" value="ECO:0007669"/>
    <property type="project" value="InterPro"/>
</dbReference>
<protein>
    <submittedName>
        <fullName evidence="2">Glycerophosphoryl diester phosphodiesterase</fullName>
    </submittedName>
</protein>
<dbReference type="EMBL" id="LS974202">
    <property type="protein sequence ID" value="SSC11971.1"/>
    <property type="molecule type" value="Genomic_DNA"/>
</dbReference>
<dbReference type="KEGG" id="minf:MESINF_0522"/>
<evidence type="ECO:0000313" key="2">
    <source>
        <dbReference type="EMBL" id="SSC11971.1"/>
    </source>
</evidence>
<gene>
    <name evidence="2" type="ORF">MESINF_0522</name>
</gene>
<dbReference type="RefSeq" id="WP_169698391.1">
    <property type="nucleotide sequence ID" value="NZ_LS974202.1"/>
</dbReference>
<organism evidence="2 3">
    <name type="scientific">Mesotoga infera</name>
    <dbReference type="NCBI Taxonomy" id="1236046"/>
    <lineage>
        <taxon>Bacteria</taxon>
        <taxon>Thermotogati</taxon>
        <taxon>Thermotogota</taxon>
        <taxon>Thermotogae</taxon>
        <taxon>Kosmotogales</taxon>
        <taxon>Kosmotogaceae</taxon>
        <taxon>Mesotoga</taxon>
    </lineage>
</organism>
<proteinExistence type="predicted"/>
<dbReference type="InterPro" id="IPR030395">
    <property type="entry name" value="GP_PDE_dom"/>
</dbReference>
<dbReference type="GO" id="GO:0008081">
    <property type="term" value="F:phosphoric diester hydrolase activity"/>
    <property type="evidence" value="ECO:0007669"/>
    <property type="project" value="InterPro"/>
</dbReference>
<reference evidence="2 3" key="1">
    <citation type="submission" date="2017-01" db="EMBL/GenBank/DDBJ databases">
        <authorList>
            <person name="Erauso G."/>
        </authorList>
    </citation>
    <scope>NUCLEOTIDE SEQUENCE [LARGE SCALE GENOMIC DNA]</scope>
    <source>
        <strain evidence="2">MESINF1</strain>
    </source>
</reference>
<dbReference type="PANTHER" id="PTHR46211">
    <property type="entry name" value="GLYCEROPHOSPHORYL DIESTER PHOSPHODIESTERASE"/>
    <property type="match status" value="1"/>
</dbReference>
<dbReference type="SUPFAM" id="SSF51695">
    <property type="entry name" value="PLC-like phosphodiesterases"/>
    <property type="match status" value="1"/>
</dbReference>
<dbReference type="PANTHER" id="PTHR46211:SF1">
    <property type="entry name" value="GLYCEROPHOSPHODIESTER PHOSPHODIESTERASE, CYTOPLASMIC"/>
    <property type="match status" value="1"/>
</dbReference>
<dbReference type="PROSITE" id="PS51704">
    <property type="entry name" value="GP_PDE"/>
    <property type="match status" value="1"/>
</dbReference>
<sequence length="240" mass="27357">MLVLAHRGMGKGRYENTLKSFKEGLGHGAHGIETDVRLTRDGAVILCHDATLKRTMGLETVVAEQTLGELDSMGLVGEDGLTTLEELYRTLPDDKYFDVEIKAPEAVPGVIDIVRKFDALDRTMFSSFHHECLGAFRKAFGDKTMIAPIIDREVLKEGAEEFLDETVKRYRPFALNLNKELFNYMGLEKGREMLEKFRAEGVRISLWTLNDPELFSQVRDVCDYLITDRSDIMMQFCRNH</sequence>
<dbReference type="Pfam" id="PF03009">
    <property type="entry name" value="GDPD"/>
    <property type="match status" value="1"/>
</dbReference>
<dbReference type="Proteomes" id="UP000250796">
    <property type="component" value="Chromosome MESINF"/>
</dbReference>
<name>A0A7Z7PQP4_9BACT</name>
<accession>A0A7Z7PQP4</accession>